<dbReference type="GO" id="GO:0044205">
    <property type="term" value="P:'de novo' UMP biosynthetic process"/>
    <property type="evidence" value="ECO:0007669"/>
    <property type="project" value="UniProtKB-UniRule"/>
</dbReference>
<reference evidence="11 12" key="1">
    <citation type="journal article" date="2009" name="PLoS Genet.">
        <title>Adaptations to submarine hydrothermal environments exemplified by the genome of Nautilia profundicola.</title>
        <authorList>
            <person name="Campbell B.J."/>
            <person name="Smith J.L."/>
            <person name="Hanson T.E."/>
            <person name="Klotz M.G."/>
            <person name="Stein L.Y."/>
            <person name="Lee C.K."/>
            <person name="Wu D."/>
            <person name="Robinson J.M."/>
            <person name="Khouri H.M."/>
            <person name="Eisen J.A."/>
            <person name="Cary S.C."/>
        </authorList>
    </citation>
    <scope>NUCLEOTIDE SEQUENCE [LARGE SCALE GENOMIC DNA]</scope>
    <source>
        <strain evidence="12">ATCC BAA-1463 / DSM 18972 / AmH</strain>
    </source>
</reference>
<dbReference type="InterPro" id="IPR006680">
    <property type="entry name" value="Amidohydro-rel"/>
</dbReference>
<keyword evidence="6 9" id="KW-0378">Hydrolase</keyword>
<evidence type="ECO:0000313" key="12">
    <source>
        <dbReference type="Proteomes" id="UP000000448"/>
    </source>
</evidence>
<dbReference type="InterPro" id="IPR002195">
    <property type="entry name" value="Dihydroorotase_CS"/>
</dbReference>
<dbReference type="PANTHER" id="PTHR43137">
    <property type="entry name" value="DIHYDROOROTASE"/>
    <property type="match status" value="1"/>
</dbReference>
<comment type="similarity">
    <text evidence="3 9">Belongs to the metallo-dependent hydrolases superfamily. DHOase family. Class II DHOase subfamily.</text>
</comment>
<feature type="active site" evidence="9">
    <location>
        <position position="234"/>
    </location>
</feature>
<evidence type="ECO:0000259" key="10">
    <source>
        <dbReference type="Pfam" id="PF04909"/>
    </source>
</evidence>
<feature type="binding site" evidence="9">
    <location>
        <position position="248"/>
    </location>
    <ligand>
        <name>substrate</name>
    </ligand>
</feature>
<evidence type="ECO:0000256" key="1">
    <source>
        <dbReference type="ARBA" id="ARBA00002368"/>
    </source>
</evidence>
<feature type="binding site" evidence="9">
    <location>
        <position position="234"/>
    </location>
    <ligand>
        <name>Zn(2+)</name>
        <dbReference type="ChEBI" id="CHEBI:29105"/>
        <label>1</label>
    </ligand>
</feature>
<dbReference type="EMBL" id="CP001279">
    <property type="protein sequence ID" value="ACM92774.1"/>
    <property type="molecule type" value="Genomic_DNA"/>
</dbReference>
<organism evidence="11 12">
    <name type="scientific">Nautilia profundicola (strain ATCC BAA-1463 / DSM 18972 / AmH)</name>
    <dbReference type="NCBI Taxonomy" id="598659"/>
    <lineage>
        <taxon>Bacteria</taxon>
        <taxon>Pseudomonadati</taxon>
        <taxon>Campylobacterota</taxon>
        <taxon>Epsilonproteobacteria</taxon>
        <taxon>Nautiliales</taxon>
        <taxon>Nautiliaceae</taxon>
        <taxon>Nautilia</taxon>
    </lineage>
</organism>
<dbReference type="SUPFAM" id="SSF51556">
    <property type="entry name" value="Metallo-dependent hydrolases"/>
    <property type="match status" value="1"/>
</dbReference>
<keyword evidence="8 9" id="KW-0665">Pyrimidine biosynthesis</keyword>
<evidence type="ECO:0000256" key="9">
    <source>
        <dbReference type="HAMAP-Rule" id="MF_00219"/>
    </source>
</evidence>
<keyword evidence="5 9" id="KW-0479">Metal-binding</keyword>
<dbReference type="HOGENOM" id="CLU_041558_0_0_7"/>
<feature type="binding site" evidence="9">
    <location>
        <begin position="13"/>
        <end position="15"/>
    </location>
    <ligand>
        <name>substrate</name>
    </ligand>
</feature>
<feature type="binding site" evidence="9">
    <location>
        <position position="39"/>
    </location>
    <ligand>
        <name>substrate</name>
    </ligand>
</feature>
<feature type="binding site" evidence="9">
    <location>
        <position position="238"/>
    </location>
    <ligand>
        <name>substrate</name>
    </ligand>
</feature>
<comment type="function">
    <text evidence="1 9">Catalyzes the reversible cyclization of carbamoyl aspartate to dihydroorotate.</text>
</comment>
<dbReference type="InterPro" id="IPR032466">
    <property type="entry name" value="Metal_Hydrolase"/>
</dbReference>
<dbReference type="eggNOG" id="COG0418">
    <property type="taxonomic scope" value="Bacteria"/>
</dbReference>
<feature type="binding site" evidence="9">
    <location>
        <position position="128"/>
    </location>
    <ligand>
        <name>substrate</name>
    </ligand>
</feature>
<dbReference type="AlphaFoldDB" id="B9L714"/>
<protein>
    <recommendedName>
        <fullName evidence="4 9">Dihydroorotase</fullName>
        <shortName evidence="9">DHOase</shortName>
        <ecNumber evidence="4 9">3.5.2.3</ecNumber>
    </recommendedName>
</protein>
<dbReference type="Gene3D" id="3.20.20.140">
    <property type="entry name" value="Metal-dependent hydrolases"/>
    <property type="match status" value="1"/>
</dbReference>
<proteinExistence type="inferred from homology"/>
<evidence type="ECO:0000256" key="2">
    <source>
        <dbReference type="ARBA" id="ARBA00004880"/>
    </source>
</evidence>
<keyword evidence="12" id="KW-1185">Reference proteome</keyword>
<evidence type="ECO:0000256" key="5">
    <source>
        <dbReference type="ARBA" id="ARBA00022723"/>
    </source>
</evidence>
<dbReference type="PANTHER" id="PTHR43137:SF1">
    <property type="entry name" value="DIHYDROOROTASE"/>
    <property type="match status" value="1"/>
</dbReference>
<comment type="subunit">
    <text evidence="9">Homodimer.</text>
</comment>
<comment type="catalytic activity">
    <reaction evidence="9">
        <text>(S)-dihydroorotate + H2O = N-carbamoyl-L-aspartate + H(+)</text>
        <dbReference type="Rhea" id="RHEA:24296"/>
        <dbReference type="ChEBI" id="CHEBI:15377"/>
        <dbReference type="ChEBI" id="CHEBI:15378"/>
        <dbReference type="ChEBI" id="CHEBI:30864"/>
        <dbReference type="ChEBI" id="CHEBI:32814"/>
        <dbReference type="EC" id="3.5.2.3"/>
    </reaction>
</comment>
<gene>
    <name evidence="9 11" type="primary">pyrC</name>
    <name evidence="11" type="ordered locus">NAMH_1786</name>
</gene>
<dbReference type="GO" id="GO:0006207">
    <property type="term" value="P:'de novo' pyrimidine nucleobase biosynthetic process"/>
    <property type="evidence" value="ECO:0007669"/>
    <property type="project" value="TreeGrafter"/>
</dbReference>
<dbReference type="PROSITE" id="PS00482">
    <property type="entry name" value="DIHYDROOROTASE_1"/>
    <property type="match status" value="1"/>
</dbReference>
<name>B9L714_NAUPA</name>
<feature type="domain" description="Amidohydrolase-related" evidence="10">
    <location>
        <begin position="51"/>
        <end position="284"/>
    </location>
</feature>
<feature type="modified residue" description="N6-carboxylysine" evidence="9">
    <location>
        <position position="91"/>
    </location>
</feature>
<evidence type="ECO:0000256" key="7">
    <source>
        <dbReference type="ARBA" id="ARBA00022833"/>
    </source>
</evidence>
<dbReference type="STRING" id="598659.NAMH_1786"/>
<feature type="binding site" evidence="9">
    <location>
        <position position="13"/>
    </location>
    <ligand>
        <name>Zn(2+)</name>
        <dbReference type="ChEBI" id="CHEBI:29105"/>
        <label>1</label>
    </ligand>
</feature>
<evidence type="ECO:0000256" key="6">
    <source>
        <dbReference type="ARBA" id="ARBA00022801"/>
    </source>
</evidence>
<feature type="binding site" description="via carbamate group" evidence="9">
    <location>
        <position position="91"/>
    </location>
    <ligand>
        <name>Zn(2+)</name>
        <dbReference type="ChEBI" id="CHEBI:29105"/>
        <label>2</label>
    </ligand>
</feature>
<evidence type="ECO:0000256" key="3">
    <source>
        <dbReference type="ARBA" id="ARBA00005631"/>
    </source>
</evidence>
<dbReference type="UniPathway" id="UPA00070">
    <property type="reaction ID" value="UER00117"/>
</dbReference>
<dbReference type="PROSITE" id="PS00483">
    <property type="entry name" value="DIHYDROOROTASE_2"/>
    <property type="match status" value="1"/>
</dbReference>
<feature type="binding site" description="via carbamate group" evidence="9">
    <location>
        <position position="91"/>
    </location>
    <ligand>
        <name>Zn(2+)</name>
        <dbReference type="ChEBI" id="CHEBI:29105"/>
        <label>1</label>
    </ligand>
</feature>
<dbReference type="OrthoDB" id="9808095at2"/>
<dbReference type="InterPro" id="IPR004721">
    <property type="entry name" value="DHOdimr"/>
</dbReference>
<sequence>MITLNTPIDMHLHLREGKMLRDVIPYTYNQFAAAVVMPNLVPPVDNKERLESYRDEILQNSENFTPLMNVFMREYTKEELEDLKNDIFAIKLYPAGITTNSEAGVKSIENVYPVLEIMQELGIPLSVHGETNGFVLDREREFAVVYEKLARDFPNLKIIMEHISTYNLVDLLDKHDNLYATVTLHHLLLTLDDLIGGALNPHNFCKPVVKTPKDRDALQEIVRSGHKKVMFGSDSAPHSIENKLKGAAGLFSAPVILPALAEFFDGDNDTFQKFISDNARENFDLNIPEKEVVLVEEEYIAPQMVGEVKPMFAGKRFSYSVKNF</sequence>
<dbReference type="GO" id="GO:0005829">
    <property type="term" value="C:cytosol"/>
    <property type="evidence" value="ECO:0007669"/>
    <property type="project" value="TreeGrafter"/>
</dbReference>
<dbReference type="NCBIfam" id="TIGR00856">
    <property type="entry name" value="pyrC_dimer"/>
    <property type="match status" value="1"/>
</dbReference>
<evidence type="ECO:0000313" key="11">
    <source>
        <dbReference type="EMBL" id="ACM92774.1"/>
    </source>
</evidence>
<dbReference type="GO" id="GO:0008270">
    <property type="term" value="F:zinc ion binding"/>
    <property type="evidence" value="ECO:0007669"/>
    <property type="project" value="UniProtKB-UniRule"/>
</dbReference>
<feature type="binding site" evidence="9">
    <location>
        <position position="11"/>
    </location>
    <ligand>
        <name>Zn(2+)</name>
        <dbReference type="ChEBI" id="CHEBI:29105"/>
        <label>1</label>
    </ligand>
</feature>
<feature type="binding site" evidence="9">
    <location>
        <position position="128"/>
    </location>
    <ligand>
        <name>Zn(2+)</name>
        <dbReference type="ChEBI" id="CHEBI:29105"/>
        <label>2</label>
    </ligand>
</feature>
<evidence type="ECO:0000256" key="4">
    <source>
        <dbReference type="ARBA" id="ARBA00012860"/>
    </source>
</evidence>
<keyword evidence="7 9" id="KW-0862">Zinc</keyword>
<evidence type="ECO:0000256" key="8">
    <source>
        <dbReference type="ARBA" id="ARBA00022975"/>
    </source>
</evidence>
<feature type="binding site" evidence="9">
    <location>
        <position position="162"/>
    </location>
    <ligand>
        <name>Zn(2+)</name>
        <dbReference type="ChEBI" id="CHEBI:29105"/>
        <label>2</label>
    </ligand>
</feature>
<dbReference type="RefSeq" id="WP_015901826.1">
    <property type="nucleotide sequence ID" value="NC_012115.1"/>
</dbReference>
<dbReference type="GO" id="GO:0004151">
    <property type="term" value="F:dihydroorotase activity"/>
    <property type="evidence" value="ECO:0007669"/>
    <property type="project" value="UniProtKB-UniRule"/>
</dbReference>
<dbReference type="EC" id="3.5.2.3" evidence="4 9"/>
<comment type="cofactor">
    <cofactor evidence="9">
        <name>Zn(2+)</name>
        <dbReference type="ChEBI" id="CHEBI:29105"/>
    </cofactor>
    <text evidence="9">Binds 2 Zn(2+) ions per subunit.</text>
</comment>
<accession>B9L714</accession>
<comment type="caution">
    <text evidence="9">Lacks conserved residue(s) required for the propagation of feature annotation.</text>
</comment>
<dbReference type="Pfam" id="PF04909">
    <property type="entry name" value="Amidohydro_2"/>
    <property type="match status" value="1"/>
</dbReference>
<dbReference type="PIRSF" id="PIRSF001237">
    <property type="entry name" value="DHOdimr"/>
    <property type="match status" value="1"/>
</dbReference>
<dbReference type="Proteomes" id="UP000000448">
    <property type="component" value="Chromosome"/>
</dbReference>
<dbReference type="HAMAP" id="MF_00219">
    <property type="entry name" value="PyrC_classII"/>
    <property type="match status" value="1"/>
</dbReference>
<comment type="pathway">
    <text evidence="2 9">Pyrimidine metabolism; UMP biosynthesis via de novo pathway; (S)-dihydroorotate from bicarbonate: step 3/3.</text>
</comment>
<dbReference type="KEGG" id="nam:NAMH_1786"/>